<dbReference type="Pfam" id="PF14768">
    <property type="entry name" value="RPA_interact_C"/>
    <property type="match status" value="1"/>
</dbReference>
<evidence type="ECO:0000256" key="3">
    <source>
        <dbReference type="ARBA" id="ARBA00022833"/>
    </source>
</evidence>
<dbReference type="InterPro" id="IPR028159">
    <property type="entry name" value="RPA_interact_C_dom"/>
</dbReference>
<evidence type="ECO:0000256" key="1">
    <source>
        <dbReference type="ARBA" id="ARBA00022723"/>
    </source>
</evidence>
<comment type="caution">
    <text evidence="5">The sequence shown here is derived from an EMBL/GenBank/DDBJ whole genome shotgun (WGS) entry which is preliminary data.</text>
</comment>
<dbReference type="InterPro" id="IPR028156">
    <property type="entry name" value="RIP"/>
</dbReference>
<dbReference type="AlphaFoldDB" id="A0A9W9Z4Q9"/>
<evidence type="ECO:0000256" key="2">
    <source>
        <dbReference type="ARBA" id="ARBA00022771"/>
    </source>
</evidence>
<keyword evidence="3" id="KW-0862">Zinc</keyword>
<evidence type="ECO:0000313" key="6">
    <source>
        <dbReference type="Proteomes" id="UP001163046"/>
    </source>
</evidence>
<name>A0A9W9Z4Q9_9CNID</name>
<dbReference type="GO" id="GO:0005634">
    <property type="term" value="C:nucleus"/>
    <property type="evidence" value="ECO:0007669"/>
    <property type="project" value="TreeGrafter"/>
</dbReference>
<feature type="domain" description="RPA-interacting protein C-terminal" evidence="4">
    <location>
        <begin position="26"/>
        <end position="108"/>
    </location>
</feature>
<dbReference type="PANTHER" id="PTHR31742">
    <property type="entry name" value="RPA-INTERACTING PROTEIN RPAIN"/>
    <property type="match status" value="1"/>
</dbReference>
<keyword evidence="2" id="KW-0863">Zinc-finger</keyword>
<dbReference type="EMBL" id="MU826826">
    <property type="protein sequence ID" value="KAJ7375022.1"/>
    <property type="molecule type" value="Genomic_DNA"/>
</dbReference>
<keyword evidence="1" id="KW-0479">Metal-binding</keyword>
<proteinExistence type="predicted"/>
<reference evidence="5" key="1">
    <citation type="submission" date="2023-01" db="EMBL/GenBank/DDBJ databases">
        <title>Genome assembly of the deep-sea coral Lophelia pertusa.</title>
        <authorList>
            <person name="Herrera S."/>
            <person name="Cordes E."/>
        </authorList>
    </citation>
    <scope>NUCLEOTIDE SEQUENCE</scope>
    <source>
        <strain evidence="5">USNM1676648</strain>
        <tissue evidence="5">Polyp</tissue>
    </source>
</reference>
<dbReference type="GO" id="GO:0008270">
    <property type="term" value="F:zinc ion binding"/>
    <property type="evidence" value="ECO:0007669"/>
    <property type="project" value="UniProtKB-KW"/>
</dbReference>
<dbReference type="GO" id="GO:0006606">
    <property type="term" value="P:protein import into nucleus"/>
    <property type="evidence" value="ECO:0007669"/>
    <property type="project" value="TreeGrafter"/>
</dbReference>
<organism evidence="5 6">
    <name type="scientific">Desmophyllum pertusum</name>
    <dbReference type="NCBI Taxonomy" id="174260"/>
    <lineage>
        <taxon>Eukaryota</taxon>
        <taxon>Metazoa</taxon>
        <taxon>Cnidaria</taxon>
        <taxon>Anthozoa</taxon>
        <taxon>Hexacorallia</taxon>
        <taxon>Scleractinia</taxon>
        <taxon>Caryophylliina</taxon>
        <taxon>Caryophylliidae</taxon>
        <taxon>Desmophyllum</taxon>
    </lineage>
</organism>
<dbReference type="Proteomes" id="UP001163046">
    <property type="component" value="Unassembled WGS sequence"/>
</dbReference>
<protein>
    <recommendedName>
        <fullName evidence="4">RPA-interacting protein C-terminal domain-containing protein</fullName>
    </recommendedName>
</protein>
<evidence type="ECO:0000259" key="4">
    <source>
        <dbReference type="Pfam" id="PF14768"/>
    </source>
</evidence>
<evidence type="ECO:0000313" key="5">
    <source>
        <dbReference type="EMBL" id="KAJ7375022.1"/>
    </source>
</evidence>
<accession>A0A9W9Z4Q9</accession>
<dbReference type="PANTHER" id="PTHR31742:SF1">
    <property type="entry name" value="RPA-INTERACTING PROTEIN"/>
    <property type="match status" value="1"/>
</dbReference>
<gene>
    <name evidence="5" type="ORF">OS493_001751</name>
</gene>
<dbReference type="OrthoDB" id="435311at2759"/>
<sequence>MMENLKFEEASLCAAINCLRTDDFVLCPVCKRNALHQNKQVIFCACGLRIDTEYDAVNLMYVRNQIDEALTSHREGHCTSEPEFNVSFVKEVGVSNLVSLCKACEFMYIIL</sequence>
<keyword evidence="6" id="KW-1185">Reference proteome</keyword>